<dbReference type="CDD" id="cd10917">
    <property type="entry name" value="CE4_NodB_like_6s_7s"/>
    <property type="match status" value="1"/>
</dbReference>
<dbReference type="Pfam" id="PF01522">
    <property type="entry name" value="Polysacc_deac_1"/>
    <property type="match status" value="1"/>
</dbReference>
<dbReference type="GO" id="GO:0005975">
    <property type="term" value="P:carbohydrate metabolic process"/>
    <property type="evidence" value="ECO:0007669"/>
    <property type="project" value="InterPro"/>
</dbReference>
<organism evidence="3 4">
    <name type="scientific">Dyadobacter jejuensis</name>
    <dbReference type="NCBI Taxonomy" id="1082580"/>
    <lineage>
        <taxon>Bacteria</taxon>
        <taxon>Pseudomonadati</taxon>
        <taxon>Bacteroidota</taxon>
        <taxon>Cytophagia</taxon>
        <taxon>Cytophagales</taxon>
        <taxon>Spirosomataceae</taxon>
        <taxon>Dyadobacter</taxon>
    </lineage>
</organism>
<dbReference type="GO" id="GO:0016810">
    <property type="term" value="F:hydrolase activity, acting on carbon-nitrogen (but not peptide) bonds"/>
    <property type="evidence" value="ECO:0007669"/>
    <property type="project" value="InterPro"/>
</dbReference>
<sequence length="255" mass="29007">MKHNIFTFLFAATLVVLGFVFWQSEFLYYILAAVIVAYVALTVYGVFNIEANYFLSSIHKGKGSSVTLTFDDGPDPEQTPRILAALKEQEVKATFFVIGKKAEQHPELIRQMVDEGHIVANHSYSHHYLIGFFSRKRLRADLERCNAVIEQITGKVPHYFRPPFGVTNPRYADVLQDMGMLSIGWSLRSLDTQAKNKYALIERILVKIKKKDIILLHDDRAVTADAIDDIVAHCEQKKIAIETLDWVTKTSPYVS</sequence>
<dbReference type="InterPro" id="IPR050248">
    <property type="entry name" value="Polysacc_deacetylase_ArnD"/>
</dbReference>
<keyword evidence="1" id="KW-1133">Transmembrane helix</keyword>
<dbReference type="PANTHER" id="PTHR10587:SF137">
    <property type="entry name" value="4-DEOXY-4-FORMAMIDO-L-ARABINOSE-PHOSPHOUNDECAPRENOL DEFORMYLASE ARND-RELATED"/>
    <property type="match status" value="1"/>
</dbReference>
<dbReference type="Gene3D" id="3.20.20.370">
    <property type="entry name" value="Glycoside hydrolase/deacetylase"/>
    <property type="match status" value="1"/>
</dbReference>
<comment type="caution">
    <text evidence="3">The sequence shown here is derived from an EMBL/GenBank/DDBJ whole genome shotgun (WGS) entry which is preliminary data.</text>
</comment>
<proteinExistence type="predicted"/>
<keyword evidence="1" id="KW-0472">Membrane</keyword>
<feature type="domain" description="NodB homology" evidence="2">
    <location>
        <begin position="64"/>
        <end position="242"/>
    </location>
</feature>
<dbReference type="Proteomes" id="UP000245880">
    <property type="component" value="Unassembled WGS sequence"/>
</dbReference>
<dbReference type="InterPro" id="IPR011330">
    <property type="entry name" value="Glyco_hydro/deAcase_b/a-brl"/>
</dbReference>
<dbReference type="PANTHER" id="PTHR10587">
    <property type="entry name" value="GLYCOSYL TRANSFERASE-RELATED"/>
    <property type="match status" value="1"/>
</dbReference>
<dbReference type="InterPro" id="IPR002509">
    <property type="entry name" value="NODB_dom"/>
</dbReference>
<evidence type="ECO:0000259" key="2">
    <source>
        <dbReference type="PROSITE" id="PS51677"/>
    </source>
</evidence>
<evidence type="ECO:0000313" key="4">
    <source>
        <dbReference type="Proteomes" id="UP000245880"/>
    </source>
</evidence>
<reference evidence="3 4" key="1">
    <citation type="submission" date="2018-03" db="EMBL/GenBank/DDBJ databases">
        <title>Genomic Encyclopedia of Archaeal and Bacterial Type Strains, Phase II (KMG-II): from individual species to whole genera.</title>
        <authorList>
            <person name="Goeker M."/>
        </authorList>
    </citation>
    <scope>NUCLEOTIDE SEQUENCE [LARGE SCALE GENOMIC DNA]</scope>
    <source>
        <strain evidence="3 4">DSM 100346</strain>
    </source>
</reference>
<dbReference type="AlphaFoldDB" id="A0A316ALW6"/>
<keyword evidence="4" id="KW-1185">Reference proteome</keyword>
<dbReference type="RefSeq" id="WP_109674396.1">
    <property type="nucleotide sequence ID" value="NZ_QGDT01000004.1"/>
</dbReference>
<name>A0A316ALW6_9BACT</name>
<evidence type="ECO:0000256" key="1">
    <source>
        <dbReference type="SAM" id="Phobius"/>
    </source>
</evidence>
<feature type="transmembrane region" description="Helical" evidence="1">
    <location>
        <begin position="28"/>
        <end position="47"/>
    </location>
</feature>
<dbReference type="PROSITE" id="PS51677">
    <property type="entry name" value="NODB"/>
    <property type="match status" value="1"/>
</dbReference>
<gene>
    <name evidence="3" type="ORF">CLV98_104426</name>
</gene>
<protein>
    <submittedName>
        <fullName evidence="3">Peptidoglycan/xylan/chitin deacetylase (PgdA/CDA1 family)</fullName>
    </submittedName>
</protein>
<dbReference type="SUPFAM" id="SSF88713">
    <property type="entry name" value="Glycoside hydrolase/deacetylase"/>
    <property type="match status" value="1"/>
</dbReference>
<dbReference type="EMBL" id="QGDT01000004">
    <property type="protein sequence ID" value="PWJ58566.1"/>
    <property type="molecule type" value="Genomic_DNA"/>
</dbReference>
<evidence type="ECO:0000313" key="3">
    <source>
        <dbReference type="EMBL" id="PWJ58566.1"/>
    </source>
</evidence>
<accession>A0A316ALW6</accession>
<feature type="transmembrane region" description="Helical" evidence="1">
    <location>
        <begin position="5"/>
        <end position="22"/>
    </location>
</feature>
<keyword evidence="1" id="KW-0812">Transmembrane</keyword>
<dbReference type="OrthoDB" id="9812065at2"/>